<evidence type="ECO:0000256" key="5">
    <source>
        <dbReference type="ARBA" id="ARBA00022777"/>
    </source>
</evidence>
<evidence type="ECO:0000256" key="8">
    <source>
        <dbReference type="HAMAP-Rule" id="MF_00376"/>
    </source>
</evidence>
<dbReference type="PANTHER" id="PTHR10695">
    <property type="entry name" value="DEPHOSPHO-COA KINASE-RELATED"/>
    <property type="match status" value="1"/>
</dbReference>
<keyword evidence="7 8" id="KW-0173">Coenzyme A biosynthesis</keyword>
<sequence length="200" mass="22316">MAKIIGLTGGIASGKSTVTAFLREQGYPIIDADAVVHELQAKGGKLYQILLKEFGQDILSDDGNLDRAKLGQAVFADSKLRARLSDLQDQIIRQELLDRRDALKQTEDVIFMDIPLFYEADYSGEVDEVWLVYVDRAQQLERLMKRNGLAVQDAENRLAAQLSLEEKRSQAQVVIDNSGAVEATLAQVARLLEELKDGRR</sequence>
<evidence type="ECO:0000256" key="1">
    <source>
        <dbReference type="ARBA" id="ARBA00009018"/>
    </source>
</evidence>
<comment type="subcellular location">
    <subcellularLocation>
        <location evidence="8">Cytoplasm</location>
    </subcellularLocation>
</comment>
<dbReference type="AlphaFoldDB" id="A0A075SPW6"/>
<reference evidence="10 11" key="1">
    <citation type="journal article" date="2014" name="Genome Announc.">
        <title>Whole-Genome Sequence of Streptococcus suis Serotype 4 Reference Strain 6407.</title>
        <authorList>
            <person name="Wang K."/>
            <person name="Chen J."/>
            <person name="Yao H."/>
            <person name="Lu C."/>
        </authorList>
    </citation>
    <scope>NUCLEOTIDE SEQUENCE [LARGE SCALE GENOMIC DNA]</scope>
    <source>
        <strain evidence="10">6407</strain>
    </source>
</reference>
<dbReference type="GO" id="GO:0005737">
    <property type="term" value="C:cytoplasm"/>
    <property type="evidence" value="ECO:0007669"/>
    <property type="project" value="UniProtKB-SubCell"/>
</dbReference>
<keyword evidence="6 8" id="KW-0067">ATP-binding</keyword>
<dbReference type="GO" id="GO:0005524">
    <property type="term" value="F:ATP binding"/>
    <property type="evidence" value="ECO:0007669"/>
    <property type="project" value="UniProtKB-UniRule"/>
</dbReference>
<dbReference type="InterPro" id="IPR027417">
    <property type="entry name" value="P-loop_NTPase"/>
</dbReference>
<protein>
    <recommendedName>
        <fullName evidence="8 9">Dephospho-CoA kinase</fullName>
        <ecNumber evidence="8 9">2.7.1.24</ecNumber>
    </recommendedName>
    <alternativeName>
        <fullName evidence="8">Dephosphocoenzyme A kinase</fullName>
    </alternativeName>
</protein>
<comment type="catalytic activity">
    <reaction evidence="8">
        <text>3'-dephospho-CoA + ATP = ADP + CoA + H(+)</text>
        <dbReference type="Rhea" id="RHEA:18245"/>
        <dbReference type="ChEBI" id="CHEBI:15378"/>
        <dbReference type="ChEBI" id="CHEBI:30616"/>
        <dbReference type="ChEBI" id="CHEBI:57287"/>
        <dbReference type="ChEBI" id="CHEBI:57328"/>
        <dbReference type="ChEBI" id="CHEBI:456216"/>
        <dbReference type="EC" id="2.7.1.24"/>
    </reaction>
</comment>
<keyword evidence="2 8" id="KW-0963">Cytoplasm</keyword>
<evidence type="ECO:0000256" key="6">
    <source>
        <dbReference type="ARBA" id="ARBA00022840"/>
    </source>
</evidence>
<dbReference type="NCBIfam" id="TIGR00152">
    <property type="entry name" value="dephospho-CoA kinase"/>
    <property type="match status" value="1"/>
</dbReference>
<feature type="binding site" evidence="8">
    <location>
        <begin position="12"/>
        <end position="17"/>
    </location>
    <ligand>
        <name>ATP</name>
        <dbReference type="ChEBI" id="CHEBI:30616"/>
    </ligand>
</feature>
<evidence type="ECO:0000256" key="7">
    <source>
        <dbReference type="ARBA" id="ARBA00022993"/>
    </source>
</evidence>
<dbReference type="CDD" id="cd02022">
    <property type="entry name" value="DPCK"/>
    <property type="match status" value="1"/>
</dbReference>
<dbReference type="PROSITE" id="PS51219">
    <property type="entry name" value="DPCK"/>
    <property type="match status" value="1"/>
</dbReference>
<dbReference type="PANTHER" id="PTHR10695:SF46">
    <property type="entry name" value="BIFUNCTIONAL COENZYME A SYNTHASE-RELATED"/>
    <property type="match status" value="1"/>
</dbReference>
<dbReference type="UniPathway" id="UPA00241">
    <property type="reaction ID" value="UER00356"/>
</dbReference>
<dbReference type="GO" id="GO:0015937">
    <property type="term" value="P:coenzyme A biosynthetic process"/>
    <property type="evidence" value="ECO:0007669"/>
    <property type="project" value="UniProtKB-UniRule"/>
</dbReference>
<accession>A0A075SPW6</accession>
<dbReference type="Proteomes" id="UP000028185">
    <property type="component" value="Chromosome"/>
</dbReference>
<evidence type="ECO:0000313" key="11">
    <source>
        <dbReference type="Proteomes" id="UP000028185"/>
    </source>
</evidence>
<dbReference type="InterPro" id="IPR001977">
    <property type="entry name" value="Depp_CoAkinase"/>
</dbReference>
<dbReference type="EMBL" id="CP008921">
    <property type="protein sequence ID" value="AIG43075.1"/>
    <property type="molecule type" value="Genomic_DNA"/>
</dbReference>
<dbReference type="SUPFAM" id="SSF52540">
    <property type="entry name" value="P-loop containing nucleoside triphosphate hydrolases"/>
    <property type="match status" value="1"/>
</dbReference>
<dbReference type="HAMAP" id="MF_00376">
    <property type="entry name" value="Dephospho_CoA_kinase"/>
    <property type="match status" value="1"/>
</dbReference>
<evidence type="ECO:0000313" key="10">
    <source>
        <dbReference type="EMBL" id="AIG43075.1"/>
    </source>
</evidence>
<dbReference type="HOGENOM" id="CLU_057180_0_0_9"/>
<dbReference type="RefSeq" id="WP_024382190.1">
    <property type="nucleotide sequence ID" value="NZ_ALLE01000042.1"/>
</dbReference>
<evidence type="ECO:0000256" key="3">
    <source>
        <dbReference type="ARBA" id="ARBA00022679"/>
    </source>
</evidence>
<dbReference type="GO" id="GO:0004140">
    <property type="term" value="F:dephospho-CoA kinase activity"/>
    <property type="evidence" value="ECO:0007669"/>
    <property type="project" value="UniProtKB-UniRule"/>
</dbReference>
<evidence type="ECO:0000256" key="9">
    <source>
        <dbReference type="NCBIfam" id="TIGR00152"/>
    </source>
</evidence>
<gene>
    <name evidence="8" type="primary">coaE</name>
    <name evidence="10" type="ORF">ID09_03070</name>
</gene>
<dbReference type="Pfam" id="PF01121">
    <property type="entry name" value="CoaE"/>
    <property type="match status" value="1"/>
</dbReference>
<evidence type="ECO:0000256" key="2">
    <source>
        <dbReference type="ARBA" id="ARBA00022490"/>
    </source>
</evidence>
<name>A0A075SPW6_STRSU</name>
<comment type="similarity">
    <text evidence="1 8">Belongs to the CoaE family.</text>
</comment>
<comment type="function">
    <text evidence="8">Catalyzes the phosphorylation of the 3'-hydroxyl group of dephosphocoenzyme A to form coenzyme A.</text>
</comment>
<dbReference type="FunFam" id="3.40.50.300:FF:000991">
    <property type="entry name" value="Dephospho-CoA kinase"/>
    <property type="match status" value="1"/>
</dbReference>
<proteinExistence type="inferred from homology"/>
<keyword evidence="5 8" id="KW-0418">Kinase</keyword>
<dbReference type="PATRIC" id="fig|1214179.4.peg.576"/>
<dbReference type="EC" id="2.7.1.24" evidence="8 9"/>
<organism evidence="10 11">
    <name type="scientific">Streptococcus suis 6407</name>
    <dbReference type="NCBI Taxonomy" id="1214179"/>
    <lineage>
        <taxon>Bacteria</taxon>
        <taxon>Bacillati</taxon>
        <taxon>Bacillota</taxon>
        <taxon>Bacilli</taxon>
        <taxon>Lactobacillales</taxon>
        <taxon>Streptococcaceae</taxon>
        <taxon>Streptococcus</taxon>
    </lineage>
</organism>
<comment type="pathway">
    <text evidence="8">Cofactor biosynthesis; coenzyme A biosynthesis; CoA from (R)-pantothenate: step 5/5.</text>
</comment>
<keyword evidence="4 8" id="KW-0547">Nucleotide-binding</keyword>
<evidence type="ECO:0000256" key="4">
    <source>
        <dbReference type="ARBA" id="ARBA00022741"/>
    </source>
</evidence>
<keyword evidence="3 8" id="KW-0808">Transferase</keyword>
<dbReference type="Gene3D" id="3.40.50.300">
    <property type="entry name" value="P-loop containing nucleotide triphosphate hydrolases"/>
    <property type="match status" value="1"/>
</dbReference>